<dbReference type="InterPro" id="IPR011993">
    <property type="entry name" value="PH-like_dom_sf"/>
</dbReference>
<dbReference type="CDD" id="cd00160">
    <property type="entry name" value="RhoGEF"/>
    <property type="match status" value="1"/>
</dbReference>
<dbReference type="SUPFAM" id="SSF48065">
    <property type="entry name" value="DBL homology domain (DH-domain)"/>
    <property type="match status" value="1"/>
</dbReference>
<dbReference type="InterPro" id="IPR052805">
    <property type="entry name" value="GEF_Ubiquitin-Prot_Reg"/>
</dbReference>
<dbReference type="Gene3D" id="2.30.29.30">
    <property type="entry name" value="Pleckstrin-homology domain (PH domain)/Phosphotyrosine-binding domain (PTB)"/>
    <property type="match status" value="1"/>
</dbReference>
<dbReference type="InterPro" id="IPR035899">
    <property type="entry name" value="DBL_dom_sf"/>
</dbReference>
<sequence length="821" mass="94344">MTSGESSTLKSKNCPSQYIATQLQFNANEYRPDESCSKTAATRFSAWTPVTNKASNQQLFQDRTTLILHWFDLWTDQQRKHFLHLVLRRCSKSQIKFISAYFMETVPVSRVDFTTVLPRFLSLYILSFLSPMDLCAAAQVSWYWRFLSEQDCLWSLKCVRRGWFLPHSPANNEFGAWKKHYIACAASLDFLSPREAAGIYGTMNEALTEPEEQEERRTEHMIRNTIRKKLAQHKGELKVLLTVIYPYYIYMYFSTLNTVRKFTFGKKLHSCLKCTFHQKHLNICKLMPKKIFCNRLNISVFSCSFHSKLTVKCHTQSPVRVLLVSSRLPAYELVLCGTRACVVPLLFDYSGMTLEALLSLVQSAVQGRPIQSVGIMADGSTEEIYFIEGLSIGERSVLKPRVRAFWEEMCGWVVPASQAGSLDFFLPLAASGQSTTFRLCCTNILSEWSGQGEYPPLLYLGEGPLLSWCRQAEWMEQILGTLRSQLASQLPLLSQETRGRMLGNSICKELLRSEKAHVRLLQAVHTVYYTPLRAALDSNRAIISSANLVLLFSPLLDILETNKVFLQDLTERLEEWSPLQCVGDVFVRFCTKLPAYTNFFNNYPNALRTIDKCREMLPVFQAFLKRYNRTLTTRMLSLQELFLCPFSRVEEYVTLLQALMLYTPPEHPDHTHLSSALNTLLNYRGFINKVTINLQEGGRYLITTQDVTLLSCLNEDIAPSFRMYECLSELGLFLFNDALVLSERKEWHVPFSLAVNTSYVFLASVALHSLTVSEITNTKYVQNAFRLESPKRQWICSTDRELDKVKWLQALRRAIRADRHT</sequence>
<dbReference type="Gene3D" id="1.20.900.10">
    <property type="entry name" value="Dbl homology (DH) domain"/>
    <property type="match status" value="1"/>
</dbReference>
<dbReference type="Pfam" id="PF12937">
    <property type="entry name" value="F-box-like"/>
    <property type="match status" value="1"/>
</dbReference>
<feature type="domain" description="PH" evidence="1">
    <location>
        <begin position="732"/>
        <end position="816"/>
    </location>
</feature>
<dbReference type="InterPro" id="IPR001849">
    <property type="entry name" value="PH_domain"/>
</dbReference>
<dbReference type="GeneTree" id="ENSGT00940000158839"/>
<dbReference type="InterPro" id="IPR001810">
    <property type="entry name" value="F-box_dom"/>
</dbReference>
<evidence type="ECO:0000313" key="3">
    <source>
        <dbReference type="Ensembl" id="ENSEEEP00000049378.2"/>
    </source>
</evidence>
<feature type="domain" description="DH" evidence="2">
    <location>
        <begin position="502"/>
        <end position="690"/>
    </location>
</feature>
<reference evidence="3" key="5">
    <citation type="submission" date="2025-09" db="UniProtKB">
        <authorList>
            <consortium name="Ensembl"/>
        </authorList>
    </citation>
    <scope>IDENTIFICATION</scope>
</reference>
<dbReference type="PROSITE" id="PS50003">
    <property type="entry name" value="PH_DOMAIN"/>
    <property type="match status" value="1"/>
</dbReference>
<organism evidence="3 4">
    <name type="scientific">Electrophorus electricus</name>
    <name type="common">Electric eel</name>
    <name type="synonym">Gymnotus electricus</name>
    <dbReference type="NCBI Taxonomy" id="8005"/>
    <lineage>
        <taxon>Eukaryota</taxon>
        <taxon>Metazoa</taxon>
        <taxon>Chordata</taxon>
        <taxon>Craniata</taxon>
        <taxon>Vertebrata</taxon>
        <taxon>Euteleostomi</taxon>
        <taxon>Actinopterygii</taxon>
        <taxon>Neopterygii</taxon>
        <taxon>Teleostei</taxon>
        <taxon>Ostariophysi</taxon>
        <taxon>Gymnotiformes</taxon>
        <taxon>Gymnotoidei</taxon>
        <taxon>Gymnotidae</taxon>
        <taxon>Electrophorus</taxon>
    </lineage>
</organism>
<proteinExistence type="predicted"/>
<dbReference type="STRING" id="8005.ENSEEEP00000049378"/>
<dbReference type="PANTHER" id="PTHR46857:SF1">
    <property type="entry name" value="EPITHELIAL CELL-TRANSFORMING SEQUENCE 2 ONCOGENE-LIKE"/>
    <property type="match status" value="1"/>
</dbReference>
<dbReference type="Proteomes" id="UP000314983">
    <property type="component" value="Chromosome 13"/>
</dbReference>
<dbReference type="Pfam" id="PF00621">
    <property type="entry name" value="RhoGEF"/>
    <property type="match status" value="1"/>
</dbReference>
<dbReference type="OMA" id="GIDIFCP"/>
<dbReference type="GO" id="GO:0005085">
    <property type="term" value="F:guanyl-nucleotide exchange factor activity"/>
    <property type="evidence" value="ECO:0007669"/>
    <property type="project" value="InterPro"/>
</dbReference>
<name>A0A4W4HL19_ELEEL</name>
<evidence type="ECO:0000259" key="1">
    <source>
        <dbReference type="PROSITE" id="PS50003"/>
    </source>
</evidence>
<accession>A0A4W4HL19</accession>
<dbReference type="Ensembl" id="ENSEEET00000049915.2">
    <property type="protein sequence ID" value="ENSEEEP00000049378.2"/>
    <property type="gene ID" value="ENSEEEG00000023206.2"/>
</dbReference>
<reference evidence="4" key="2">
    <citation type="journal article" date="2017" name="Sci. Adv.">
        <title>A tail of two voltages: Proteomic comparison of the three electric organs of the electric eel.</title>
        <authorList>
            <person name="Traeger L.L."/>
            <person name="Sabat G."/>
            <person name="Barrett-Wilt G.A."/>
            <person name="Wells G.B."/>
            <person name="Sussman M.R."/>
        </authorList>
    </citation>
    <scope>NUCLEOTIDE SEQUENCE [LARGE SCALE GENOMIC DNA]</scope>
</reference>
<gene>
    <name evidence="3" type="primary">LOC113583673</name>
</gene>
<dbReference type="AlphaFoldDB" id="A0A4W4HL19"/>
<evidence type="ECO:0000259" key="2">
    <source>
        <dbReference type="PROSITE" id="PS50010"/>
    </source>
</evidence>
<protein>
    <submittedName>
        <fullName evidence="3">Epithelial cell transforming 2 like</fullName>
    </submittedName>
</protein>
<dbReference type="SUPFAM" id="SSF50729">
    <property type="entry name" value="PH domain-like"/>
    <property type="match status" value="1"/>
</dbReference>
<keyword evidence="4" id="KW-1185">Reference proteome</keyword>
<dbReference type="SMART" id="SM00325">
    <property type="entry name" value="RhoGEF"/>
    <property type="match status" value="1"/>
</dbReference>
<evidence type="ECO:0000313" key="4">
    <source>
        <dbReference type="Proteomes" id="UP000314983"/>
    </source>
</evidence>
<dbReference type="InterPro" id="IPR000219">
    <property type="entry name" value="DH_dom"/>
</dbReference>
<dbReference type="PROSITE" id="PS50010">
    <property type="entry name" value="DH_2"/>
    <property type="match status" value="1"/>
</dbReference>
<dbReference type="InterPro" id="IPR036047">
    <property type="entry name" value="F-box-like_dom_sf"/>
</dbReference>
<dbReference type="PANTHER" id="PTHR46857">
    <property type="entry name" value="EPITHELIAL CELL-TRANSFORMING SEQUENCE 2 ONCOGENE-LIKE"/>
    <property type="match status" value="1"/>
</dbReference>
<dbReference type="Gene3D" id="1.20.1280.50">
    <property type="match status" value="1"/>
</dbReference>
<dbReference type="SMART" id="SM00256">
    <property type="entry name" value="FBOX"/>
    <property type="match status" value="1"/>
</dbReference>
<reference evidence="3" key="3">
    <citation type="submission" date="2020-05" db="EMBL/GenBank/DDBJ databases">
        <title>Electrophorus electricus (electric eel) genome, fEleEle1, primary haplotype.</title>
        <authorList>
            <person name="Myers G."/>
            <person name="Meyer A."/>
            <person name="Fedrigo O."/>
            <person name="Formenti G."/>
            <person name="Rhie A."/>
            <person name="Tracey A."/>
            <person name="Sims Y."/>
            <person name="Jarvis E.D."/>
        </authorList>
    </citation>
    <scope>NUCLEOTIDE SEQUENCE [LARGE SCALE GENOMIC DNA]</scope>
</reference>
<dbReference type="CDD" id="cd22173">
    <property type="entry name" value="F-box_ECT2L"/>
    <property type="match status" value="1"/>
</dbReference>
<reference evidence="3" key="4">
    <citation type="submission" date="2025-08" db="UniProtKB">
        <authorList>
            <consortium name="Ensembl"/>
        </authorList>
    </citation>
    <scope>IDENTIFICATION</scope>
</reference>
<dbReference type="SUPFAM" id="SSF81383">
    <property type="entry name" value="F-box domain"/>
    <property type="match status" value="1"/>
</dbReference>
<reference evidence="4" key="1">
    <citation type="journal article" date="2014" name="Science">
        <title>Nonhuman genetics. Genomic basis for the convergent evolution of electric organs.</title>
        <authorList>
            <person name="Gallant J.R."/>
            <person name="Traeger L.L."/>
            <person name="Volkening J.D."/>
            <person name="Moffett H."/>
            <person name="Chen P.H."/>
            <person name="Novina C.D."/>
            <person name="Phillips G.N.Jr."/>
            <person name="Anand R."/>
            <person name="Wells G.B."/>
            <person name="Pinch M."/>
            <person name="Guth R."/>
            <person name="Unguez G.A."/>
            <person name="Albert J.S."/>
            <person name="Zakon H.H."/>
            <person name="Samanta M.P."/>
            <person name="Sussman M.R."/>
        </authorList>
    </citation>
    <scope>NUCLEOTIDE SEQUENCE [LARGE SCALE GENOMIC DNA]</scope>
</reference>